<protein>
    <submittedName>
        <fullName evidence="1">Uncharacterized protein</fullName>
    </submittedName>
</protein>
<sequence>MNSWQLAAYDEDIIDGKPRYRWYKLALNSVYMISTCDDKFDIDHCDFSDLTVWYDAAEWVAQNDPEALQHIMGERIPPVTDIVKEKLMAGLSNLGHFKSCAIVKKYLQSYPVPKERTKKRYLQKAIKYIKSNVVSGLKGSSQMLEKLKNEKLELFYDEDIEKQNALSVIVHIGFLLRDDRLVNSLLYMEWMRTNAPTELKEMFTLEVSKEIKDQLLCLIKDAELYRLYTFMNEVIAIKPSKYYFEIRPYVPDPKDTLNHFIDMDDD</sequence>
<keyword evidence="2" id="KW-1185">Reference proteome</keyword>
<dbReference type="Proteomes" id="UP001145087">
    <property type="component" value="Unassembled WGS sequence"/>
</dbReference>
<evidence type="ECO:0000313" key="2">
    <source>
        <dbReference type="Proteomes" id="UP001145087"/>
    </source>
</evidence>
<gene>
    <name evidence="1" type="ORF">OU798_17425</name>
</gene>
<proteinExistence type="predicted"/>
<accession>A0A9X3FG79</accession>
<comment type="caution">
    <text evidence="1">The sequence shown here is derived from an EMBL/GenBank/DDBJ whole genome shotgun (WGS) entry which is preliminary data.</text>
</comment>
<evidence type="ECO:0000313" key="1">
    <source>
        <dbReference type="EMBL" id="MCY1722138.1"/>
    </source>
</evidence>
<name>A0A9X3FG79_9BACT</name>
<organism evidence="1 2">
    <name type="scientific">Draconibacterium aestuarii</name>
    <dbReference type="NCBI Taxonomy" id="2998507"/>
    <lineage>
        <taxon>Bacteria</taxon>
        <taxon>Pseudomonadati</taxon>
        <taxon>Bacteroidota</taxon>
        <taxon>Bacteroidia</taxon>
        <taxon>Marinilabiliales</taxon>
        <taxon>Prolixibacteraceae</taxon>
        <taxon>Draconibacterium</taxon>
    </lineage>
</organism>
<dbReference type="EMBL" id="JAPOHD010000031">
    <property type="protein sequence ID" value="MCY1722138.1"/>
    <property type="molecule type" value="Genomic_DNA"/>
</dbReference>
<dbReference type="RefSeq" id="WP_343334466.1">
    <property type="nucleotide sequence ID" value="NZ_JAPOHD010000031.1"/>
</dbReference>
<dbReference type="AlphaFoldDB" id="A0A9X3FG79"/>
<reference evidence="1" key="1">
    <citation type="submission" date="2022-11" db="EMBL/GenBank/DDBJ databases">
        <title>Marilongibacter aestuarii gen. nov., sp. nov., isolated from tidal flat sediment.</title>
        <authorList>
            <person name="Jiayan W."/>
        </authorList>
    </citation>
    <scope>NUCLEOTIDE SEQUENCE</scope>
    <source>
        <strain evidence="1">Z1-6</strain>
    </source>
</reference>